<dbReference type="EMBL" id="VUJU01000221">
    <property type="protein sequence ID" value="KAF0772029.1"/>
    <property type="molecule type" value="Genomic_DNA"/>
</dbReference>
<sequence>MTKMPQVDLNLEEVFSIDGSEVFCKGCKVRLIWIKEVRCTKLIHYYTINKIVQLFDKIKRLEHLKKFLTLRDKSWKYKENRVVLPLAKTKLLKNEPNNMVMTESRFRYFDIEQLKVVKCFISGWLVCSMLAKRFRCDSDTPLDKPVVPLEYGMNATSAFDLLFFKIEVSTIGSSISSKSQAPSGLGPLPLTDIIYSGFTPGPAISCWASKTLGNNAGIVTTPCAPESLSW</sequence>
<evidence type="ECO:0000313" key="2">
    <source>
        <dbReference type="Proteomes" id="UP000478052"/>
    </source>
</evidence>
<name>A0A6G0ZLQ3_APHCR</name>
<dbReference type="AlphaFoldDB" id="A0A6G0ZLQ3"/>
<proteinExistence type="predicted"/>
<reference evidence="1 2" key="1">
    <citation type="submission" date="2019-08" db="EMBL/GenBank/DDBJ databases">
        <title>Whole genome of Aphis craccivora.</title>
        <authorList>
            <person name="Voronova N.V."/>
            <person name="Shulinski R.S."/>
            <person name="Bandarenka Y.V."/>
            <person name="Zhorov D.G."/>
            <person name="Warner D."/>
        </authorList>
    </citation>
    <scope>NUCLEOTIDE SEQUENCE [LARGE SCALE GENOMIC DNA]</scope>
    <source>
        <strain evidence="1">180601</strain>
        <tissue evidence="1">Whole Body</tissue>
    </source>
</reference>
<comment type="caution">
    <text evidence="1">The sequence shown here is derived from an EMBL/GenBank/DDBJ whole genome shotgun (WGS) entry which is preliminary data.</text>
</comment>
<dbReference type="OrthoDB" id="10476276at2759"/>
<accession>A0A6G0ZLQ3</accession>
<protein>
    <submittedName>
        <fullName evidence="1">Uncharacterized protein</fullName>
    </submittedName>
</protein>
<dbReference type="Proteomes" id="UP000478052">
    <property type="component" value="Unassembled WGS sequence"/>
</dbReference>
<gene>
    <name evidence="1" type="ORF">FWK35_00003394</name>
</gene>
<keyword evidence="2" id="KW-1185">Reference proteome</keyword>
<organism evidence="1 2">
    <name type="scientific">Aphis craccivora</name>
    <name type="common">Cowpea aphid</name>
    <dbReference type="NCBI Taxonomy" id="307492"/>
    <lineage>
        <taxon>Eukaryota</taxon>
        <taxon>Metazoa</taxon>
        <taxon>Ecdysozoa</taxon>
        <taxon>Arthropoda</taxon>
        <taxon>Hexapoda</taxon>
        <taxon>Insecta</taxon>
        <taxon>Pterygota</taxon>
        <taxon>Neoptera</taxon>
        <taxon>Paraneoptera</taxon>
        <taxon>Hemiptera</taxon>
        <taxon>Sternorrhyncha</taxon>
        <taxon>Aphidomorpha</taxon>
        <taxon>Aphidoidea</taxon>
        <taxon>Aphididae</taxon>
        <taxon>Aphidini</taxon>
        <taxon>Aphis</taxon>
        <taxon>Aphis</taxon>
    </lineage>
</organism>
<evidence type="ECO:0000313" key="1">
    <source>
        <dbReference type="EMBL" id="KAF0772029.1"/>
    </source>
</evidence>